<dbReference type="AlphaFoldDB" id="A0A9P6HRV7"/>
<reference evidence="1" key="2">
    <citation type="submission" date="2020-11" db="EMBL/GenBank/DDBJ databases">
        <authorList>
            <consortium name="DOE Joint Genome Institute"/>
            <person name="Kuo A."/>
            <person name="Miyauchi S."/>
            <person name="Kiss E."/>
            <person name="Drula E."/>
            <person name="Kohler A."/>
            <person name="Sanchez-Garcia M."/>
            <person name="Andreopoulos B."/>
            <person name="Barry K.W."/>
            <person name="Bonito G."/>
            <person name="Buee M."/>
            <person name="Carver A."/>
            <person name="Chen C."/>
            <person name="Cichocki N."/>
            <person name="Clum A."/>
            <person name="Culley D."/>
            <person name="Crous P.W."/>
            <person name="Fauchery L."/>
            <person name="Girlanda M."/>
            <person name="Hayes R."/>
            <person name="Keri Z."/>
            <person name="Labutti K."/>
            <person name="Lipzen A."/>
            <person name="Lombard V."/>
            <person name="Magnuson J."/>
            <person name="Maillard F."/>
            <person name="Morin E."/>
            <person name="Murat C."/>
            <person name="Nolan M."/>
            <person name="Ohm R."/>
            <person name="Pangilinan J."/>
            <person name="Pereira M."/>
            <person name="Perotto S."/>
            <person name="Peter M."/>
            <person name="Riley R."/>
            <person name="Sitrit Y."/>
            <person name="Stielow B."/>
            <person name="Szollosi G."/>
            <person name="Zifcakova L."/>
            <person name="Stursova M."/>
            <person name="Spatafora J.W."/>
            <person name="Tedersoo L."/>
            <person name="Vaario L.-M."/>
            <person name="Yamada A."/>
            <person name="Yan M."/>
            <person name="Wang P."/>
            <person name="Xu J."/>
            <person name="Bruns T."/>
            <person name="Baldrian P."/>
            <person name="Vilgalys R."/>
            <person name="Henrissat B."/>
            <person name="Grigoriev I.V."/>
            <person name="Hibbett D."/>
            <person name="Nagy L.G."/>
            <person name="Martin F.M."/>
        </authorList>
    </citation>
    <scope>NUCLEOTIDE SEQUENCE</scope>
    <source>
        <strain evidence="1">UH-Tt-Lm1</strain>
    </source>
</reference>
<sequence length="122" mass="13732">MQHALPTLWLSRSQSRSLALCVIQIWKVSYNGLLSRQHHATATSWLFGLLLSKCLSGVASRSPCPKMVHCQTFLRSTPRRSTNHGLVLVRAPPSSSLTRLALKGRSLRLIEETNHRFDVRSD</sequence>
<gene>
    <name evidence="1" type="ORF">BJ322DRAFT_131178</name>
</gene>
<protein>
    <submittedName>
        <fullName evidence="1">Uncharacterized protein</fullName>
    </submittedName>
</protein>
<organism evidence="1 2">
    <name type="scientific">Thelephora terrestris</name>
    <dbReference type="NCBI Taxonomy" id="56493"/>
    <lineage>
        <taxon>Eukaryota</taxon>
        <taxon>Fungi</taxon>
        <taxon>Dikarya</taxon>
        <taxon>Basidiomycota</taxon>
        <taxon>Agaricomycotina</taxon>
        <taxon>Agaricomycetes</taxon>
        <taxon>Thelephorales</taxon>
        <taxon>Thelephoraceae</taxon>
        <taxon>Thelephora</taxon>
    </lineage>
</organism>
<dbReference type="Proteomes" id="UP000736335">
    <property type="component" value="Unassembled WGS sequence"/>
</dbReference>
<evidence type="ECO:0000313" key="1">
    <source>
        <dbReference type="EMBL" id="KAF9793474.1"/>
    </source>
</evidence>
<dbReference type="EMBL" id="WIUZ02000001">
    <property type="protein sequence ID" value="KAF9793474.1"/>
    <property type="molecule type" value="Genomic_DNA"/>
</dbReference>
<comment type="caution">
    <text evidence="1">The sequence shown here is derived from an EMBL/GenBank/DDBJ whole genome shotgun (WGS) entry which is preliminary data.</text>
</comment>
<keyword evidence="2" id="KW-1185">Reference proteome</keyword>
<name>A0A9P6HRV7_9AGAM</name>
<evidence type="ECO:0000313" key="2">
    <source>
        <dbReference type="Proteomes" id="UP000736335"/>
    </source>
</evidence>
<reference evidence="1" key="1">
    <citation type="journal article" date="2020" name="Nat. Commun.">
        <title>Large-scale genome sequencing of mycorrhizal fungi provides insights into the early evolution of symbiotic traits.</title>
        <authorList>
            <person name="Miyauchi S."/>
            <person name="Kiss E."/>
            <person name="Kuo A."/>
            <person name="Drula E."/>
            <person name="Kohler A."/>
            <person name="Sanchez-Garcia M."/>
            <person name="Morin E."/>
            <person name="Andreopoulos B."/>
            <person name="Barry K.W."/>
            <person name="Bonito G."/>
            <person name="Buee M."/>
            <person name="Carver A."/>
            <person name="Chen C."/>
            <person name="Cichocki N."/>
            <person name="Clum A."/>
            <person name="Culley D."/>
            <person name="Crous P.W."/>
            <person name="Fauchery L."/>
            <person name="Girlanda M."/>
            <person name="Hayes R.D."/>
            <person name="Keri Z."/>
            <person name="LaButti K."/>
            <person name="Lipzen A."/>
            <person name="Lombard V."/>
            <person name="Magnuson J."/>
            <person name="Maillard F."/>
            <person name="Murat C."/>
            <person name="Nolan M."/>
            <person name="Ohm R.A."/>
            <person name="Pangilinan J."/>
            <person name="Pereira M.F."/>
            <person name="Perotto S."/>
            <person name="Peter M."/>
            <person name="Pfister S."/>
            <person name="Riley R."/>
            <person name="Sitrit Y."/>
            <person name="Stielow J.B."/>
            <person name="Szollosi G."/>
            <person name="Zifcakova L."/>
            <person name="Stursova M."/>
            <person name="Spatafora J.W."/>
            <person name="Tedersoo L."/>
            <person name="Vaario L.M."/>
            <person name="Yamada A."/>
            <person name="Yan M."/>
            <person name="Wang P."/>
            <person name="Xu J."/>
            <person name="Bruns T."/>
            <person name="Baldrian P."/>
            <person name="Vilgalys R."/>
            <person name="Dunand C."/>
            <person name="Henrissat B."/>
            <person name="Grigoriev I.V."/>
            <person name="Hibbett D."/>
            <person name="Nagy L.G."/>
            <person name="Martin F.M."/>
        </authorList>
    </citation>
    <scope>NUCLEOTIDE SEQUENCE</scope>
    <source>
        <strain evidence="1">UH-Tt-Lm1</strain>
    </source>
</reference>
<accession>A0A9P6HRV7</accession>
<proteinExistence type="predicted"/>